<gene>
    <name evidence="1" type="ORF">G3446_13295</name>
</gene>
<accession>A0A6M0K0N0</accession>
<dbReference type="Pfam" id="PF10604">
    <property type="entry name" value="Polyketide_cyc2"/>
    <property type="match status" value="1"/>
</dbReference>
<evidence type="ECO:0000313" key="1">
    <source>
        <dbReference type="EMBL" id="NEV62854.1"/>
    </source>
</evidence>
<sequence>MVKAEAEALIDRPVTRVFAFVAEDFVRNYPRWSPEVELMEAVTEGPLQVGWVGRQVRVDKGRRTQSEFRVVAFEHPSRVCFEGLDDPFRIRYRFTPEGARTRVSFDFELDRLNPGAMLFLGTVRRVVQSSAERMLVQLKGLIEDEVTG</sequence>
<dbReference type="Proteomes" id="UP000483379">
    <property type="component" value="Unassembled WGS sequence"/>
</dbReference>
<dbReference type="AlphaFoldDB" id="A0A6M0K0N0"/>
<keyword evidence="2" id="KW-1185">Reference proteome</keyword>
<proteinExistence type="predicted"/>
<organism evidence="1 2">
    <name type="scientific">Thiorhodococcus minor</name>
    <dbReference type="NCBI Taxonomy" id="57489"/>
    <lineage>
        <taxon>Bacteria</taxon>
        <taxon>Pseudomonadati</taxon>
        <taxon>Pseudomonadota</taxon>
        <taxon>Gammaproteobacteria</taxon>
        <taxon>Chromatiales</taxon>
        <taxon>Chromatiaceae</taxon>
        <taxon>Thiorhodococcus</taxon>
    </lineage>
</organism>
<protein>
    <submittedName>
        <fullName evidence="1">Polyketide cyclase</fullName>
    </submittedName>
</protein>
<dbReference type="RefSeq" id="WP_164453320.1">
    <property type="nucleotide sequence ID" value="NZ_JAAIJQ010000036.1"/>
</dbReference>
<name>A0A6M0K0N0_9GAMM</name>
<comment type="caution">
    <text evidence="1">The sequence shown here is derived from an EMBL/GenBank/DDBJ whole genome shotgun (WGS) entry which is preliminary data.</text>
</comment>
<dbReference type="Gene3D" id="3.30.530.20">
    <property type="match status" value="1"/>
</dbReference>
<dbReference type="InterPro" id="IPR019587">
    <property type="entry name" value="Polyketide_cyclase/dehydratase"/>
</dbReference>
<evidence type="ECO:0000313" key="2">
    <source>
        <dbReference type="Proteomes" id="UP000483379"/>
    </source>
</evidence>
<dbReference type="SUPFAM" id="SSF55961">
    <property type="entry name" value="Bet v1-like"/>
    <property type="match status" value="1"/>
</dbReference>
<dbReference type="EMBL" id="JAAIJQ010000036">
    <property type="protein sequence ID" value="NEV62854.1"/>
    <property type="molecule type" value="Genomic_DNA"/>
</dbReference>
<reference evidence="1 2" key="1">
    <citation type="submission" date="2020-02" db="EMBL/GenBank/DDBJ databases">
        <title>Genome sequences of Thiorhodococcus mannitoliphagus and Thiorhodococcus minor, purple sulfur photosynthetic bacteria in the gammaproteobacterial family, Chromatiaceae.</title>
        <authorList>
            <person name="Aviles F.A."/>
            <person name="Meyer T.E."/>
            <person name="Kyndt J.A."/>
        </authorList>
    </citation>
    <scope>NUCLEOTIDE SEQUENCE [LARGE SCALE GENOMIC DNA]</scope>
    <source>
        <strain evidence="1 2">DSM 11518</strain>
    </source>
</reference>
<dbReference type="InterPro" id="IPR023393">
    <property type="entry name" value="START-like_dom_sf"/>
</dbReference>